<sequence>MEDQYGFSILDGSQYKKFANQNGISSRKRPQAISGNNKRLPKTQRSEDKLPTTGDQEPSICYESEYDNEDDDDTDNINILSSGDMTPGPFSNNKTRLGS</sequence>
<feature type="non-terminal residue" evidence="2">
    <location>
        <position position="99"/>
    </location>
</feature>
<protein>
    <submittedName>
        <fullName evidence="2">Uncharacterized protein</fullName>
    </submittedName>
</protein>
<keyword evidence="3" id="KW-1185">Reference proteome</keyword>
<evidence type="ECO:0000313" key="2">
    <source>
        <dbReference type="EMBL" id="KAF9580703.1"/>
    </source>
</evidence>
<organism evidence="2 3">
    <name type="scientific">Lunasporangiospora selenospora</name>
    <dbReference type="NCBI Taxonomy" id="979761"/>
    <lineage>
        <taxon>Eukaryota</taxon>
        <taxon>Fungi</taxon>
        <taxon>Fungi incertae sedis</taxon>
        <taxon>Mucoromycota</taxon>
        <taxon>Mortierellomycotina</taxon>
        <taxon>Mortierellomycetes</taxon>
        <taxon>Mortierellales</taxon>
        <taxon>Mortierellaceae</taxon>
        <taxon>Lunasporangiospora</taxon>
    </lineage>
</organism>
<dbReference type="EMBL" id="JAABOA010001899">
    <property type="protein sequence ID" value="KAF9580703.1"/>
    <property type="molecule type" value="Genomic_DNA"/>
</dbReference>
<name>A0A9P6KDC6_9FUNG</name>
<feature type="compositionally biased region" description="Acidic residues" evidence="1">
    <location>
        <begin position="64"/>
        <end position="75"/>
    </location>
</feature>
<evidence type="ECO:0000313" key="3">
    <source>
        <dbReference type="Proteomes" id="UP000780801"/>
    </source>
</evidence>
<dbReference type="AlphaFoldDB" id="A0A9P6KDC6"/>
<reference evidence="2" key="1">
    <citation type="journal article" date="2020" name="Fungal Divers.">
        <title>Resolving the Mortierellaceae phylogeny through synthesis of multi-gene phylogenetics and phylogenomics.</title>
        <authorList>
            <person name="Vandepol N."/>
            <person name="Liber J."/>
            <person name="Desiro A."/>
            <person name="Na H."/>
            <person name="Kennedy M."/>
            <person name="Barry K."/>
            <person name="Grigoriev I.V."/>
            <person name="Miller A.N."/>
            <person name="O'Donnell K."/>
            <person name="Stajich J.E."/>
            <person name="Bonito G."/>
        </authorList>
    </citation>
    <scope>NUCLEOTIDE SEQUENCE</scope>
    <source>
        <strain evidence="2">KOD1015</strain>
    </source>
</reference>
<dbReference type="Proteomes" id="UP000780801">
    <property type="component" value="Unassembled WGS sequence"/>
</dbReference>
<comment type="caution">
    <text evidence="2">The sequence shown here is derived from an EMBL/GenBank/DDBJ whole genome shotgun (WGS) entry which is preliminary data.</text>
</comment>
<feature type="compositionally biased region" description="Polar residues" evidence="1">
    <location>
        <begin position="80"/>
        <end position="99"/>
    </location>
</feature>
<accession>A0A9P6KDC6</accession>
<gene>
    <name evidence="2" type="ORF">BGW38_002535</name>
</gene>
<dbReference type="OrthoDB" id="10606096at2759"/>
<evidence type="ECO:0000256" key="1">
    <source>
        <dbReference type="SAM" id="MobiDB-lite"/>
    </source>
</evidence>
<proteinExistence type="predicted"/>
<feature type="region of interest" description="Disordered" evidence="1">
    <location>
        <begin position="19"/>
        <end position="99"/>
    </location>
</feature>